<dbReference type="InterPro" id="IPR058525">
    <property type="entry name" value="DUF8212"/>
</dbReference>
<organism evidence="3 4">
    <name type="scientific">Parathielavia appendiculata</name>
    <dbReference type="NCBI Taxonomy" id="2587402"/>
    <lineage>
        <taxon>Eukaryota</taxon>
        <taxon>Fungi</taxon>
        <taxon>Dikarya</taxon>
        <taxon>Ascomycota</taxon>
        <taxon>Pezizomycotina</taxon>
        <taxon>Sordariomycetes</taxon>
        <taxon>Sordariomycetidae</taxon>
        <taxon>Sordariales</taxon>
        <taxon>Chaetomiaceae</taxon>
        <taxon>Parathielavia</taxon>
    </lineage>
</organism>
<protein>
    <submittedName>
        <fullName evidence="3">HET-domain-containing protein</fullName>
    </submittedName>
</protein>
<dbReference type="EMBL" id="MU853240">
    <property type="protein sequence ID" value="KAK4120302.1"/>
    <property type="molecule type" value="Genomic_DNA"/>
</dbReference>
<dbReference type="InterPro" id="IPR010730">
    <property type="entry name" value="HET"/>
</dbReference>
<dbReference type="AlphaFoldDB" id="A0AAN6TT83"/>
<dbReference type="GeneID" id="87833385"/>
<dbReference type="Pfam" id="PF06985">
    <property type="entry name" value="HET"/>
    <property type="match status" value="1"/>
</dbReference>
<reference evidence="3" key="1">
    <citation type="journal article" date="2023" name="Mol. Phylogenet. Evol.">
        <title>Genome-scale phylogeny and comparative genomics of the fungal order Sordariales.</title>
        <authorList>
            <person name="Hensen N."/>
            <person name="Bonometti L."/>
            <person name="Westerberg I."/>
            <person name="Brannstrom I.O."/>
            <person name="Guillou S."/>
            <person name="Cros-Aarteil S."/>
            <person name="Calhoun S."/>
            <person name="Haridas S."/>
            <person name="Kuo A."/>
            <person name="Mondo S."/>
            <person name="Pangilinan J."/>
            <person name="Riley R."/>
            <person name="LaButti K."/>
            <person name="Andreopoulos B."/>
            <person name="Lipzen A."/>
            <person name="Chen C."/>
            <person name="Yan M."/>
            <person name="Daum C."/>
            <person name="Ng V."/>
            <person name="Clum A."/>
            <person name="Steindorff A."/>
            <person name="Ohm R.A."/>
            <person name="Martin F."/>
            <person name="Silar P."/>
            <person name="Natvig D.O."/>
            <person name="Lalanne C."/>
            <person name="Gautier V."/>
            <person name="Ament-Velasquez S.L."/>
            <person name="Kruys A."/>
            <person name="Hutchinson M.I."/>
            <person name="Powell A.J."/>
            <person name="Barry K."/>
            <person name="Miller A.N."/>
            <person name="Grigoriev I.V."/>
            <person name="Debuchy R."/>
            <person name="Gladieux P."/>
            <person name="Hiltunen Thoren M."/>
            <person name="Johannesson H."/>
        </authorList>
    </citation>
    <scope>NUCLEOTIDE SEQUENCE</scope>
    <source>
        <strain evidence="3">CBS 731.68</strain>
    </source>
</reference>
<name>A0AAN6TT83_9PEZI</name>
<feature type="domain" description="Heterokaryon incompatibility" evidence="1">
    <location>
        <begin position="22"/>
        <end position="112"/>
    </location>
</feature>
<dbReference type="PANTHER" id="PTHR10622:SF10">
    <property type="entry name" value="HET DOMAIN-CONTAINING PROTEIN"/>
    <property type="match status" value="1"/>
</dbReference>
<feature type="domain" description="DUF8212" evidence="2">
    <location>
        <begin position="228"/>
        <end position="293"/>
    </location>
</feature>
<sequence>MRLLSTHTLQLEEFIGDTAPDYAILSHTWEKEEVIFPDLVGGDLDKARSKAGFAKVQGACALARRQDYDYIWIDTCCIDKSSSAELSEAINSMYRWYRNSAVCYAYLSDVHAGGIGTQFEKTQLERSRWFERGWTLQELIAPNDVEFYNADWGLIGEKKDPQLLPIISRASLVDECVLGLAVELQDVSVAKKMYWASRRRTTRKEDGAYCLMGLFDVNMPLLYGEGGKAFARLQQEIAKATADQSILAWYCSPYDRSQYWVGKKTLPSCFAPSPRCFRKSGSISPLREAPITRSILGHVNLMTNSTAFMAIIKEKTKGDSQIEVILHCQIGPIPGTFPTIILRQHLGNPRHYTRLLCDGLVTQSSLYTPESLLAHPGVNWAERQMKPLGFRDKEWGKGNPRETFQVILESVANEKVFEVEYVTIPLTLLHRGGFTSAPEEFMEMQGDGRTPRYYAPIHTFWLLPLAIEGSTMTLSIEEAAPLRRWNRGNCQMILNLDYCMPGTPDLREPVHIMAGVARISVQSAAKEAISGRHQRFGTAVVAFGLTPRGHLYSKPGWCALVNGDGVSNLEGFYASRQLDIQDPEPDSLLDLGNGVVLKASFVPTNVSDRLFGIVKLLVATQDSENKTVVDGRKHVIIKADADMNQTRKDGNGANSREMVGSLLHFLNP</sequence>
<dbReference type="RefSeq" id="XP_062644073.1">
    <property type="nucleotide sequence ID" value="XM_062796617.1"/>
</dbReference>
<gene>
    <name evidence="3" type="ORF">N657DRAFT_683866</name>
</gene>
<keyword evidence="4" id="KW-1185">Reference proteome</keyword>
<dbReference type="Proteomes" id="UP001302602">
    <property type="component" value="Unassembled WGS sequence"/>
</dbReference>
<proteinExistence type="predicted"/>
<evidence type="ECO:0000259" key="2">
    <source>
        <dbReference type="Pfam" id="PF26640"/>
    </source>
</evidence>
<evidence type="ECO:0000313" key="4">
    <source>
        <dbReference type="Proteomes" id="UP001302602"/>
    </source>
</evidence>
<evidence type="ECO:0000259" key="1">
    <source>
        <dbReference type="Pfam" id="PF06985"/>
    </source>
</evidence>
<accession>A0AAN6TT83</accession>
<dbReference type="PANTHER" id="PTHR10622">
    <property type="entry name" value="HET DOMAIN-CONTAINING PROTEIN"/>
    <property type="match status" value="1"/>
</dbReference>
<dbReference type="Pfam" id="PF26640">
    <property type="entry name" value="DUF8212"/>
    <property type="match status" value="1"/>
</dbReference>
<reference evidence="3" key="2">
    <citation type="submission" date="2023-05" db="EMBL/GenBank/DDBJ databases">
        <authorList>
            <consortium name="Lawrence Berkeley National Laboratory"/>
            <person name="Steindorff A."/>
            <person name="Hensen N."/>
            <person name="Bonometti L."/>
            <person name="Westerberg I."/>
            <person name="Brannstrom I.O."/>
            <person name="Guillou S."/>
            <person name="Cros-Aarteil S."/>
            <person name="Calhoun S."/>
            <person name="Haridas S."/>
            <person name="Kuo A."/>
            <person name="Mondo S."/>
            <person name="Pangilinan J."/>
            <person name="Riley R."/>
            <person name="Labutti K."/>
            <person name="Andreopoulos B."/>
            <person name="Lipzen A."/>
            <person name="Chen C."/>
            <person name="Yanf M."/>
            <person name="Daum C."/>
            <person name="Ng V."/>
            <person name="Clum A."/>
            <person name="Ohm R."/>
            <person name="Martin F."/>
            <person name="Silar P."/>
            <person name="Natvig D."/>
            <person name="Lalanne C."/>
            <person name="Gautier V."/>
            <person name="Ament-Velasquez S.L."/>
            <person name="Kruys A."/>
            <person name="Hutchinson M.I."/>
            <person name="Powell A.J."/>
            <person name="Barry K."/>
            <person name="Miller A.N."/>
            <person name="Grigoriev I.V."/>
            <person name="Debuchy R."/>
            <person name="Gladieux P."/>
            <person name="Thoren M.H."/>
            <person name="Johannesson H."/>
        </authorList>
    </citation>
    <scope>NUCLEOTIDE SEQUENCE</scope>
    <source>
        <strain evidence="3">CBS 731.68</strain>
    </source>
</reference>
<evidence type="ECO:0000313" key="3">
    <source>
        <dbReference type="EMBL" id="KAK4120302.1"/>
    </source>
</evidence>
<comment type="caution">
    <text evidence="3">The sequence shown here is derived from an EMBL/GenBank/DDBJ whole genome shotgun (WGS) entry which is preliminary data.</text>
</comment>